<evidence type="ECO:0000313" key="6">
    <source>
        <dbReference type="EMBL" id="XFO72219.1"/>
    </source>
</evidence>
<dbReference type="Pfam" id="PF00753">
    <property type="entry name" value="Lactamase_B"/>
    <property type="match status" value="1"/>
</dbReference>
<dbReference type="PANTHER" id="PTHR46233:SF3">
    <property type="entry name" value="HYDROXYACYLGLUTATHIONE HYDROLASE GLOC"/>
    <property type="match status" value="1"/>
</dbReference>
<dbReference type="GO" id="GO:0004416">
    <property type="term" value="F:hydroxyacylglutathione hydrolase activity"/>
    <property type="evidence" value="ECO:0007669"/>
    <property type="project" value="UniProtKB-EC"/>
</dbReference>
<dbReference type="Proteomes" id="UP000216052">
    <property type="component" value="Chromosome"/>
</dbReference>
<sequence>MKKLGLNPKEIKYTLVTHGHSDHYGGSQFIKDKYSPDAKIAMNLVDKRFLSVMPHETKFGFTRPKVDMGLEDGQLIKLGDTTVQILLTPGHTPGSVSMIVPVTDNGTLRKNAEDVIARLPKPVPRNKER</sequence>
<feature type="domain" description="Metallo-beta-lactamase" evidence="5">
    <location>
        <begin position="2"/>
        <end position="99"/>
    </location>
</feature>
<evidence type="ECO:0000313" key="7">
    <source>
        <dbReference type="Proteomes" id="UP000216052"/>
    </source>
</evidence>
<keyword evidence="7" id="KW-1185">Reference proteome</keyword>
<dbReference type="SUPFAM" id="SSF56281">
    <property type="entry name" value="Metallo-hydrolase/oxidoreductase"/>
    <property type="match status" value="1"/>
</dbReference>
<dbReference type="PANTHER" id="PTHR46233">
    <property type="entry name" value="HYDROXYACYLGLUTATHIONE HYDROLASE GLOC"/>
    <property type="match status" value="1"/>
</dbReference>
<gene>
    <name evidence="6" type="primary">gloB</name>
    <name evidence="6" type="ORF">SPACI_022650</name>
</gene>
<evidence type="ECO:0000256" key="1">
    <source>
        <dbReference type="ARBA" id="ARBA00001947"/>
    </source>
</evidence>
<protein>
    <submittedName>
        <fullName evidence="6">Hydroxyacylglutathione hydrolase</fullName>
        <ecNumber evidence="6">3.1.2.6</ecNumber>
    </submittedName>
</protein>
<keyword evidence="4" id="KW-0862">Zinc</keyword>
<dbReference type="InterPro" id="IPR036866">
    <property type="entry name" value="RibonucZ/Hydroxyglut_hydro"/>
</dbReference>
<dbReference type="EMBL" id="CP155571">
    <property type="protein sequence ID" value="XFO72219.1"/>
    <property type="molecule type" value="Genomic_DNA"/>
</dbReference>
<dbReference type="EC" id="3.1.2.6" evidence="6"/>
<reference evidence="6" key="1">
    <citation type="submission" date="2024-05" db="EMBL/GenBank/DDBJ databases">
        <title>Isolation and characterization of Sporomusa carbonis sp. nov., a carboxydotrophic hydrogenogen in the genus of Sporomusa isolated from a charcoal burning pile.</title>
        <authorList>
            <person name="Boeer T."/>
            <person name="Rosenbaum F."/>
            <person name="Eysell L."/>
            <person name="Mueller V."/>
            <person name="Daniel R."/>
            <person name="Poehlein A."/>
        </authorList>
    </citation>
    <scope>NUCLEOTIDE SEQUENCE [LARGE SCALE GENOMIC DNA]</scope>
    <source>
        <strain evidence="6">DSM 3132</strain>
    </source>
</reference>
<dbReference type="Gene3D" id="3.60.15.10">
    <property type="entry name" value="Ribonuclease Z/Hydroxyacylglutathione hydrolase-like"/>
    <property type="match status" value="1"/>
</dbReference>
<name>A0ABZ3J1I8_SPOA4</name>
<evidence type="ECO:0000256" key="2">
    <source>
        <dbReference type="ARBA" id="ARBA00022723"/>
    </source>
</evidence>
<dbReference type="InterPro" id="IPR001018">
    <property type="entry name" value="Beta-lactamase_class-B_CS"/>
</dbReference>
<keyword evidence="3 6" id="KW-0378">Hydrolase</keyword>
<dbReference type="InterPro" id="IPR051453">
    <property type="entry name" value="MBL_Glyoxalase_II"/>
</dbReference>
<comment type="cofactor">
    <cofactor evidence="1">
        <name>Zn(2+)</name>
        <dbReference type="ChEBI" id="CHEBI:29105"/>
    </cofactor>
</comment>
<organism evidence="6 7">
    <name type="scientific">Sporomusa acidovorans (strain ATCC 49682 / DSM 3132 / Mol)</name>
    <dbReference type="NCBI Taxonomy" id="1123286"/>
    <lineage>
        <taxon>Bacteria</taxon>
        <taxon>Bacillati</taxon>
        <taxon>Bacillota</taxon>
        <taxon>Negativicutes</taxon>
        <taxon>Selenomonadales</taxon>
        <taxon>Sporomusaceae</taxon>
        <taxon>Sporomusa</taxon>
    </lineage>
</organism>
<evidence type="ECO:0000256" key="4">
    <source>
        <dbReference type="ARBA" id="ARBA00022833"/>
    </source>
</evidence>
<dbReference type="PROSITE" id="PS00743">
    <property type="entry name" value="BETA_LACTAMASE_B_1"/>
    <property type="match status" value="1"/>
</dbReference>
<proteinExistence type="predicted"/>
<dbReference type="InterPro" id="IPR001279">
    <property type="entry name" value="Metallo-B-lactamas"/>
</dbReference>
<evidence type="ECO:0000256" key="3">
    <source>
        <dbReference type="ARBA" id="ARBA00022801"/>
    </source>
</evidence>
<accession>A0ABZ3J1I8</accession>
<keyword evidence="2" id="KW-0479">Metal-binding</keyword>
<evidence type="ECO:0000259" key="5">
    <source>
        <dbReference type="Pfam" id="PF00753"/>
    </source>
</evidence>